<dbReference type="SUPFAM" id="SSF54427">
    <property type="entry name" value="NTF2-like"/>
    <property type="match status" value="1"/>
</dbReference>
<protein>
    <recommendedName>
        <fullName evidence="3">Carboxymethylenebutenolidase</fullName>
    </recommendedName>
</protein>
<accession>A0A8H4X2Z9</accession>
<keyword evidence="2" id="KW-1185">Reference proteome</keyword>
<name>A0A8H4X2Z9_9HYPO</name>
<dbReference type="AlphaFoldDB" id="A0A8H4X2Z9"/>
<dbReference type="GO" id="GO:0030638">
    <property type="term" value="P:polyketide metabolic process"/>
    <property type="evidence" value="ECO:0007669"/>
    <property type="project" value="InterPro"/>
</dbReference>
<dbReference type="OrthoDB" id="5440at2759"/>
<gene>
    <name evidence="1" type="ORF">FGADI_1867</name>
</gene>
<dbReference type="PANTHER" id="PTHR38436">
    <property type="entry name" value="POLYKETIDE CYCLASE SNOAL-LIKE DOMAIN"/>
    <property type="match status" value="1"/>
</dbReference>
<dbReference type="Gene3D" id="3.10.450.50">
    <property type="match status" value="1"/>
</dbReference>
<evidence type="ECO:0000313" key="1">
    <source>
        <dbReference type="EMBL" id="KAF4959179.1"/>
    </source>
</evidence>
<dbReference type="EMBL" id="JABFAI010000039">
    <property type="protein sequence ID" value="KAF4959179.1"/>
    <property type="molecule type" value="Genomic_DNA"/>
</dbReference>
<evidence type="ECO:0000313" key="2">
    <source>
        <dbReference type="Proteomes" id="UP000604273"/>
    </source>
</evidence>
<dbReference type="InterPro" id="IPR009959">
    <property type="entry name" value="Cyclase_SnoaL-like"/>
</dbReference>
<comment type="caution">
    <text evidence="1">The sequence shown here is derived from an EMBL/GenBank/DDBJ whole genome shotgun (WGS) entry which is preliminary data.</text>
</comment>
<proteinExistence type="predicted"/>
<reference evidence="1" key="2">
    <citation type="submission" date="2020-05" db="EMBL/GenBank/DDBJ databases">
        <authorList>
            <person name="Kim H.-S."/>
            <person name="Proctor R.H."/>
            <person name="Brown D.W."/>
        </authorList>
    </citation>
    <scope>NUCLEOTIDE SEQUENCE</scope>
    <source>
        <strain evidence="1">NRRL 45417</strain>
    </source>
</reference>
<dbReference type="Proteomes" id="UP000604273">
    <property type="component" value="Unassembled WGS sequence"/>
</dbReference>
<organism evidence="1 2">
    <name type="scientific">Fusarium gaditjirri</name>
    <dbReference type="NCBI Taxonomy" id="282569"/>
    <lineage>
        <taxon>Eukaryota</taxon>
        <taxon>Fungi</taxon>
        <taxon>Dikarya</taxon>
        <taxon>Ascomycota</taxon>
        <taxon>Pezizomycotina</taxon>
        <taxon>Sordariomycetes</taxon>
        <taxon>Hypocreomycetidae</taxon>
        <taxon>Hypocreales</taxon>
        <taxon>Nectriaceae</taxon>
        <taxon>Fusarium</taxon>
        <taxon>Fusarium nisikadoi species complex</taxon>
    </lineage>
</organism>
<evidence type="ECO:0008006" key="3">
    <source>
        <dbReference type="Google" id="ProtNLM"/>
    </source>
</evidence>
<dbReference type="InterPro" id="IPR032710">
    <property type="entry name" value="NTF2-like_dom_sf"/>
</dbReference>
<sequence length="417" mass="46380">MENNFSTPPALPATRLRNPTASLTILEPLSRRGLGPGLIILVPETGKATSDTLRIDGCVPSPLMKWAEEGYTVAEITEAGFANPDLAVSQALKELEAVKSTEPKNVVGIIDLLVAYSTALWNQIAPHVDSFSQISGAVILGDMREEETSAIASSNVPQLHHLAGSASKRLKRTKAVTAYSYPEATSYLFATPFSKDFSYNMESVSHSRSLSFLKPLMNGPYFDLEVIWDEHTYWEFDNRSVENTMSTMIWSGDEYKLIDDIQMTGGTGREKLTAFYRDHFIFQNPSDTETCLISRSVGIDRVIDEFIFVCTHHSQIDWLAPGIPPTGRKLEIPFTAVVNIRGDRLYHEHIGWDQGTVLAQLGLMPSYLPYPHPVPSMQSQDKLEYRVPIAGVETANKMRDKEAVESNGMFAFGLRKV</sequence>
<dbReference type="PANTHER" id="PTHR38436:SF3">
    <property type="entry name" value="CARBOXYMETHYLENEBUTENOLIDASE-RELATED"/>
    <property type="match status" value="1"/>
</dbReference>
<reference evidence="1" key="1">
    <citation type="journal article" date="2020" name="BMC Genomics">
        <title>Correction to: Identification and distribution of gene clusters required for synthesis of sphingolipid metabolism inhibitors in diverse species of the filamentous fungus Fusarium.</title>
        <authorList>
            <person name="Kim H.S."/>
            <person name="Lohmar J.M."/>
            <person name="Busman M."/>
            <person name="Brown D.W."/>
            <person name="Naumann T.A."/>
            <person name="Divon H.H."/>
            <person name="Lysoe E."/>
            <person name="Uhlig S."/>
            <person name="Proctor R.H."/>
        </authorList>
    </citation>
    <scope>NUCLEOTIDE SEQUENCE</scope>
    <source>
        <strain evidence="1">NRRL 45417</strain>
    </source>
</reference>